<keyword evidence="2" id="KW-1185">Reference proteome</keyword>
<dbReference type="EMBL" id="CM055094">
    <property type="protein sequence ID" value="KAJ7561766.1"/>
    <property type="molecule type" value="Genomic_DNA"/>
</dbReference>
<organism evidence="1 2">
    <name type="scientific">Diphasiastrum complanatum</name>
    <name type="common">Issler's clubmoss</name>
    <name type="synonym">Lycopodium complanatum</name>
    <dbReference type="NCBI Taxonomy" id="34168"/>
    <lineage>
        <taxon>Eukaryota</taxon>
        <taxon>Viridiplantae</taxon>
        <taxon>Streptophyta</taxon>
        <taxon>Embryophyta</taxon>
        <taxon>Tracheophyta</taxon>
        <taxon>Lycopodiopsida</taxon>
        <taxon>Lycopodiales</taxon>
        <taxon>Lycopodiaceae</taxon>
        <taxon>Lycopodioideae</taxon>
        <taxon>Diphasiastrum</taxon>
    </lineage>
</organism>
<gene>
    <name evidence="1" type="ORF">O6H91_03G040600</name>
</gene>
<reference evidence="2" key="1">
    <citation type="journal article" date="2024" name="Proc. Natl. Acad. Sci. U.S.A.">
        <title>Extraordinary preservation of gene collinearity over three hundred million years revealed in homosporous lycophytes.</title>
        <authorList>
            <person name="Li C."/>
            <person name="Wickell D."/>
            <person name="Kuo L.Y."/>
            <person name="Chen X."/>
            <person name="Nie B."/>
            <person name="Liao X."/>
            <person name="Peng D."/>
            <person name="Ji J."/>
            <person name="Jenkins J."/>
            <person name="Williams M."/>
            <person name="Shu S."/>
            <person name="Plott C."/>
            <person name="Barry K."/>
            <person name="Rajasekar S."/>
            <person name="Grimwood J."/>
            <person name="Han X."/>
            <person name="Sun S."/>
            <person name="Hou Z."/>
            <person name="He W."/>
            <person name="Dai G."/>
            <person name="Sun C."/>
            <person name="Schmutz J."/>
            <person name="Leebens-Mack J.H."/>
            <person name="Li F.W."/>
            <person name="Wang L."/>
        </authorList>
    </citation>
    <scope>NUCLEOTIDE SEQUENCE [LARGE SCALE GENOMIC DNA]</scope>
    <source>
        <strain evidence="2">cv. PW_Plant_1</strain>
    </source>
</reference>
<accession>A0ACC2E5E7</accession>
<evidence type="ECO:0000313" key="2">
    <source>
        <dbReference type="Proteomes" id="UP001162992"/>
    </source>
</evidence>
<evidence type="ECO:0000313" key="1">
    <source>
        <dbReference type="EMBL" id="KAJ7561766.1"/>
    </source>
</evidence>
<dbReference type="Proteomes" id="UP001162992">
    <property type="component" value="Chromosome 3"/>
</dbReference>
<comment type="caution">
    <text evidence="1">The sequence shown here is derived from an EMBL/GenBank/DDBJ whole genome shotgun (WGS) entry which is preliminary data.</text>
</comment>
<sequence>MGAPPPPTNDETVVVHPGKSPGDPTVITVNCPDQIGLGSALTGVIFDFGLSVIRGDLSTDGRWCFLVFWVLPRIGSSRPVRWSLIKKRLAAVCPSADTHLFSPVRNEPKPKKLFLLLVCSPDRSGLLHDMSQTLWELELNIHKVKVSTRPDGKAEDLFLVTDNRDMLPAKNRIANVCQCVKAVLVGPKAHCELREAGPEYGDLSCTTTSYLSPLVVNCLFKDERREAPLEEDSQSEDVWRVKATLDNMLSPAHTLVQIICKDRKGLLYDSLRTLKDFNLKVAYGRFSINDKGNGEIDIFVTQAGGRKLIDPEKQKALCSRLQKEIRSPFYLGVVMRGPDTELLVAAPIDSSGRGRPRVLYDVTLALKTLSICIFQADIGKYIFDERQWEVYRFLLSDVADSISTTSRIQNLIADRVRSVLIG</sequence>
<proteinExistence type="predicted"/>
<name>A0ACC2E5E7_DIPCM</name>
<protein>
    <submittedName>
        <fullName evidence="1">Uncharacterized protein</fullName>
    </submittedName>
</protein>